<reference evidence="2" key="1">
    <citation type="journal article" date="2020" name="Stud. Mycol.">
        <title>101 Dothideomycetes genomes: a test case for predicting lifestyles and emergence of pathogens.</title>
        <authorList>
            <person name="Haridas S."/>
            <person name="Albert R."/>
            <person name="Binder M."/>
            <person name="Bloem J."/>
            <person name="Labutti K."/>
            <person name="Salamov A."/>
            <person name="Andreopoulos B."/>
            <person name="Baker S."/>
            <person name="Barry K."/>
            <person name="Bills G."/>
            <person name="Bluhm B."/>
            <person name="Cannon C."/>
            <person name="Castanera R."/>
            <person name="Culley D."/>
            <person name="Daum C."/>
            <person name="Ezra D."/>
            <person name="Gonzalez J."/>
            <person name="Henrissat B."/>
            <person name="Kuo A."/>
            <person name="Liang C."/>
            <person name="Lipzen A."/>
            <person name="Lutzoni F."/>
            <person name="Magnuson J."/>
            <person name="Mondo S."/>
            <person name="Nolan M."/>
            <person name="Ohm R."/>
            <person name="Pangilinan J."/>
            <person name="Park H.-J."/>
            <person name="Ramirez L."/>
            <person name="Alfaro M."/>
            <person name="Sun H."/>
            <person name="Tritt A."/>
            <person name="Yoshinaga Y."/>
            <person name="Zwiers L.-H."/>
            <person name="Turgeon B."/>
            <person name="Goodwin S."/>
            <person name="Spatafora J."/>
            <person name="Crous P."/>
            <person name="Grigoriev I."/>
        </authorList>
    </citation>
    <scope>NUCLEOTIDE SEQUENCE</scope>
    <source>
        <strain evidence="2">CBS 480.64</strain>
    </source>
</reference>
<feature type="compositionally biased region" description="Polar residues" evidence="1">
    <location>
        <begin position="62"/>
        <end position="83"/>
    </location>
</feature>
<dbReference type="AlphaFoldDB" id="A0A6A7BW22"/>
<organism evidence="2 3">
    <name type="scientific">Piedraia hortae CBS 480.64</name>
    <dbReference type="NCBI Taxonomy" id="1314780"/>
    <lineage>
        <taxon>Eukaryota</taxon>
        <taxon>Fungi</taxon>
        <taxon>Dikarya</taxon>
        <taxon>Ascomycota</taxon>
        <taxon>Pezizomycotina</taxon>
        <taxon>Dothideomycetes</taxon>
        <taxon>Dothideomycetidae</taxon>
        <taxon>Capnodiales</taxon>
        <taxon>Piedraiaceae</taxon>
        <taxon>Piedraia</taxon>
    </lineage>
</organism>
<dbReference type="Proteomes" id="UP000799421">
    <property type="component" value="Unassembled WGS sequence"/>
</dbReference>
<name>A0A6A7BW22_9PEZI</name>
<accession>A0A6A7BW22</accession>
<evidence type="ECO:0000256" key="1">
    <source>
        <dbReference type="SAM" id="MobiDB-lite"/>
    </source>
</evidence>
<feature type="region of interest" description="Disordered" evidence="1">
    <location>
        <begin position="38"/>
        <end position="101"/>
    </location>
</feature>
<keyword evidence="3" id="KW-1185">Reference proteome</keyword>
<proteinExistence type="predicted"/>
<gene>
    <name evidence="2" type="ORF">K470DRAFT_271749</name>
</gene>
<protein>
    <submittedName>
        <fullName evidence="2">Uncharacterized protein</fullName>
    </submittedName>
</protein>
<evidence type="ECO:0000313" key="2">
    <source>
        <dbReference type="EMBL" id="KAF2859177.1"/>
    </source>
</evidence>
<evidence type="ECO:0000313" key="3">
    <source>
        <dbReference type="Proteomes" id="UP000799421"/>
    </source>
</evidence>
<dbReference type="EMBL" id="MU005996">
    <property type="protein sequence ID" value="KAF2859177.1"/>
    <property type="molecule type" value="Genomic_DNA"/>
</dbReference>
<sequence>MMINCLPIRVSRPNPEKVLRAHAKTAFRTVKRKLSNDSLRNLGEKLRRRSRASSRTSSQSSNLDSVESPSRNQKSSRQDSGWTQKREVKPKGVNPAYLKKNKTIPPLTPVVYDPKVEEMMMPEATVVGHWKRPRGTCGDDLRAVQKMARERRWKDEAVFEEDDAIRQPRKIKPPHGEILW</sequence>